<keyword evidence="1" id="KW-0004">4Fe-4S</keyword>
<dbReference type="InterPro" id="IPR051536">
    <property type="entry name" value="UDG_Type-4/5"/>
</dbReference>
<evidence type="ECO:0000313" key="11">
    <source>
        <dbReference type="Proteomes" id="UP000246483"/>
    </source>
</evidence>
<evidence type="ECO:0000256" key="4">
    <source>
        <dbReference type="ARBA" id="ARBA00022801"/>
    </source>
</evidence>
<keyword evidence="3" id="KW-0227">DNA damage</keyword>
<dbReference type="RefSeq" id="WP_110012115.1">
    <property type="nucleotide sequence ID" value="NZ_QGUB01000003.1"/>
</dbReference>
<evidence type="ECO:0000256" key="3">
    <source>
        <dbReference type="ARBA" id="ARBA00022763"/>
    </source>
</evidence>
<dbReference type="Proteomes" id="UP000246483">
    <property type="component" value="Unassembled WGS sequence"/>
</dbReference>
<feature type="region of interest" description="Disordered" evidence="8">
    <location>
        <begin position="29"/>
        <end position="59"/>
    </location>
</feature>
<dbReference type="GO" id="GO:0051539">
    <property type="term" value="F:4 iron, 4 sulfur cluster binding"/>
    <property type="evidence" value="ECO:0007669"/>
    <property type="project" value="UniProtKB-KW"/>
</dbReference>
<evidence type="ECO:0000256" key="8">
    <source>
        <dbReference type="SAM" id="MobiDB-lite"/>
    </source>
</evidence>
<evidence type="ECO:0000259" key="9">
    <source>
        <dbReference type="Pfam" id="PF03167"/>
    </source>
</evidence>
<dbReference type="Pfam" id="PF03167">
    <property type="entry name" value="UDG"/>
    <property type="match status" value="1"/>
</dbReference>
<dbReference type="GO" id="GO:0046872">
    <property type="term" value="F:metal ion binding"/>
    <property type="evidence" value="ECO:0007669"/>
    <property type="project" value="UniProtKB-KW"/>
</dbReference>
<protein>
    <submittedName>
        <fullName evidence="10">DNA polymerase</fullName>
    </submittedName>
</protein>
<evidence type="ECO:0000256" key="1">
    <source>
        <dbReference type="ARBA" id="ARBA00022485"/>
    </source>
</evidence>
<dbReference type="Gene3D" id="3.40.470.10">
    <property type="entry name" value="Uracil-DNA glycosylase-like domain"/>
    <property type="match status" value="1"/>
</dbReference>
<reference evidence="10 11" key="1">
    <citation type="submission" date="2018-05" db="EMBL/GenBank/DDBJ databases">
        <title>Genomic Encyclopedia of Type Strains, Phase IV (KMG-IV): sequencing the most valuable type-strain genomes for metagenomic binning, comparative biology and taxonomic classification.</title>
        <authorList>
            <person name="Goeker M."/>
        </authorList>
    </citation>
    <scope>NUCLEOTIDE SEQUENCE [LARGE SCALE GENOMIC DNA]</scope>
    <source>
        <strain evidence="10 11">DSM 26006</strain>
    </source>
</reference>
<dbReference type="AlphaFoldDB" id="A0A317RB70"/>
<keyword evidence="6" id="KW-0411">Iron-sulfur</keyword>
<dbReference type="PANTHER" id="PTHR33693:SF1">
    <property type="entry name" value="TYPE-4 URACIL-DNA GLYCOSYLASE"/>
    <property type="match status" value="1"/>
</dbReference>
<name>A0A317RB70_9BURK</name>
<keyword evidence="5" id="KW-0408">Iron</keyword>
<dbReference type="EMBL" id="QGUB01000003">
    <property type="protein sequence ID" value="PWW46754.1"/>
    <property type="molecule type" value="Genomic_DNA"/>
</dbReference>
<evidence type="ECO:0000313" key="10">
    <source>
        <dbReference type="EMBL" id="PWW46754.1"/>
    </source>
</evidence>
<dbReference type="SUPFAM" id="SSF52141">
    <property type="entry name" value="Uracil-DNA glycosylase-like"/>
    <property type="match status" value="1"/>
</dbReference>
<feature type="compositionally biased region" description="Pro residues" evidence="8">
    <location>
        <begin position="44"/>
        <end position="53"/>
    </location>
</feature>
<dbReference type="OrthoDB" id="5290748at2"/>
<dbReference type="PANTHER" id="PTHR33693">
    <property type="entry name" value="TYPE-5 URACIL-DNA GLYCOSYLASE"/>
    <property type="match status" value="1"/>
</dbReference>
<comment type="caution">
    <text evidence="10">The sequence shown here is derived from an EMBL/GenBank/DDBJ whole genome shotgun (WGS) entry which is preliminary data.</text>
</comment>
<evidence type="ECO:0000256" key="6">
    <source>
        <dbReference type="ARBA" id="ARBA00023014"/>
    </source>
</evidence>
<evidence type="ECO:0000256" key="7">
    <source>
        <dbReference type="ARBA" id="ARBA00023204"/>
    </source>
</evidence>
<gene>
    <name evidence="10" type="ORF">DFR36_10329</name>
</gene>
<dbReference type="GO" id="GO:0006281">
    <property type="term" value="P:DNA repair"/>
    <property type="evidence" value="ECO:0007669"/>
    <property type="project" value="UniProtKB-KW"/>
</dbReference>
<keyword evidence="11" id="KW-1185">Reference proteome</keyword>
<evidence type="ECO:0000256" key="2">
    <source>
        <dbReference type="ARBA" id="ARBA00022723"/>
    </source>
</evidence>
<sequence length="255" mass="25806">MSLHLDPRQRAMLQEMGIRLFLPAAPPPLPSARPAQAGAAAPPAAAPPPPAPTPVVAASRPAPSAAAAAPAPAPGEAGTCAPAWLAPALAPYADGAAPVPPAERIRWLVLLECAHPAAPLEGEAGRLLDNMLRAAGLHRHPDTRIAALLRPSDTASAPDAAPPPGAPLPEALAQLQPDLVLLLGLGTARAVLGSRAPLARLRADTHRLSDGTPAVVSHDPAYLLRAPEAKADAWADLCRALVLARGLPGRPAASG</sequence>
<feature type="compositionally biased region" description="Low complexity" evidence="8">
    <location>
        <begin position="32"/>
        <end position="43"/>
    </location>
</feature>
<feature type="domain" description="Uracil-DNA glycosylase-like" evidence="9">
    <location>
        <begin position="120"/>
        <end position="237"/>
    </location>
</feature>
<keyword evidence="2" id="KW-0479">Metal-binding</keyword>
<dbReference type="InterPro" id="IPR036895">
    <property type="entry name" value="Uracil-DNA_glycosylase-like_sf"/>
</dbReference>
<dbReference type="GO" id="GO:0097506">
    <property type="term" value="F:deaminated base DNA N-glycosylase activity"/>
    <property type="evidence" value="ECO:0007669"/>
    <property type="project" value="UniProtKB-ARBA"/>
</dbReference>
<organism evidence="10 11">
    <name type="scientific">Melaminivora alkalimesophila</name>
    <dbReference type="NCBI Taxonomy" id="1165852"/>
    <lineage>
        <taxon>Bacteria</taxon>
        <taxon>Pseudomonadati</taxon>
        <taxon>Pseudomonadota</taxon>
        <taxon>Betaproteobacteria</taxon>
        <taxon>Burkholderiales</taxon>
        <taxon>Comamonadaceae</taxon>
        <taxon>Melaminivora</taxon>
    </lineage>
</organism>
<keyword evidence="7" id="KW-0234">DNA repair</keyword>
<evidence type="ECO:0000256" key="5">
    <source>
        <dbReference type="ARBA" id="ARBA00023004"/>
    </source>
</evidence>
<keyword evidence="4" id="KW-0378">Hydrolase</keyword>
<proteinExistence type="predicted"/>
<dbReference type="InterPro" id="IPR005122">
    <property type="entry name" value="Uracil-DNA_glycosylase-like"/>
</dbReference>
<accession>A0A317RB70</accession>